<evidence type="ECO:0000313" key="2">
    <source>
        <dbReference type="Proteomes" id="UP000236959"/>
    </source>
</evidence>
<name>A0A2S3UV92_9HYPH</name>
<protein>
    <submittedName>
        <fullName evidence="1">Uncharacterized protein</fullName>
    </submittedName>
</protein>
<keyword evidence="2" id="KW-1185">Reference proteome</keyword>
<comment type="caution">
    <text evidence="1">The sequence shown here is derived from an EMBL/GenBank/DDBJ whole genome shotgun (WGS) entry which is preliminary data.</text>
</comment>
<accession>A0A2S3UV92</accession>
<reference evidence="1 2" key="1">
    <citation type="submission" date="2018-01" db="EMBL/GenBank/DDBJ databases">
        <title>Genomic Encyclopedia of Archaeal and Bacterial Type Strains, Phase II (KMG-II): from individual species to whole genera.</title>
        <authorList>
            <person name="Goeker M."/>
        </authorList>
    </citation>
    <scope>NUCLEOTIDE SEQUENCE [LARGE SCALE GENOMIC DNA]</scope>
    <source>
        <strain evidence="1 2">DSM 17023</strain>
    </source>
</reference>
<dbReference type="Proteomes" id="UP000236959">
    <property type="component" value="Unassembled WGS sequence"/>
</dbReference>
<dbReference type="EMBL" id="PPCN01000004">
    <property type="protein sequence ID" value="POF31480.1"/>
    <property type="molecule type" value="Genomic_DNA"/>
</dbReference>
<organism evidence="1 2">
    <name type="scientific">Roseibium marinum</name>
    <dbReference type="NCBI Taxonomy" id="281252"/>
    <lineage>
        <taxon>Bacteria</taxon>
        <taxon>Pseudomonadati</taxon>
        <taxon>Pseudomonadota</taxon>
        <taxon>Alphaproteobacteria</taxon>
        <taxon>Hyphomicrobiales</taxon>
        <taxon>Stappiaceae</taxon>
        <taxon>Roseibium</taxon>
    </lineage>
</organism>
<proteinExistence type="predicted"/>
<evidence type="ECO:0000313" key="1">
    <source>
        <dbReference type="EMBL" id="POF31480.1"/>
    </source>
</evidence>
<dbReference type="AlphaFoldDB" id="A0A2S3UV92"/>
<sequence length="44" mass="4977">MRKRFGRMESIKDVNGNARAPHKFSVTAGVNPITKVVNFDNLYP</sequence>
<gene>
    <name evidence="1" type="ORF">CLV41_10442</name>
</gene>